<dbReference type="AlphaFoldDB" id="J9H378"/>
<reference evidence="1" key="1">
    <citation type="journal article" date="2012" name="PLoS ONE">
        <title>Gene sets for utilization of primary and secondary nutrition supplies in the distal gut of endangered iberian lynx.</title>
        <authorList>
            <person name="Alcaide M."/>
            <person name="Messina E."/>
            <person name="Richter M."/>
            <person name="Bargiela R."/>
            <person name="Peplies J."/>
            <person name="Huws S.A."/>
            <person name="Newbold C.J."/>
            <person name="Golyshin P.N."/>
            <person name="Simon M.A."/>
            <person name="Lopez G."/>
            <person name="Yakimov M.M."/>
            <person name="Ferrer M."/>
        </authorList>
    </citation>
    <scope>NUCLEOTIDE SEQUENCE</scope>
</reference>
<name>J9H378_9ZZZZ</name>
<protein>
    <submittedName>
        <fullName evidence="1">Uncharacterized protein</fullName>
    </submittedName>
</protein>
<evidence type="ECO:0000313" key="1">
    <source>
        <dbReference type="EMBL" id="EJX08040.1"/>
    </source>
</evidence>
<accession>J9H378</accession>
<organism evidence="1">
    <name type="scientific">gut metagenome</name>
    <dbReference type="NCBI Taxonomy" id="749906"/>
    <lineage>
        <taxon>unclassified sequences</taxon>
        <taxon>metagenomes</taxon>
        <taxon>organismal metagenomes</taxon>
    </lineage>
</organism>
<sequence length="79" mass="8534">MGRGMPRPYNFFAPISKCNLFGAIVTPAMGRSMPRPYNFFVPISKCNLFGAVVTSAMGRSCCTVAACHDPLVIVTYSVP</sequence>
<gene>
    <name evidence="1" type="ORF">EVA_03854</name>
</gene>
<proteinExistence type="predicted"/>
<comment type="caution">
    <text evidence="1">The sequence shown here is derived from an EMBL/GenBank/DDBJ whole genome shotgun (WGS) entry which is preliminary data.</text>
</comment>
<dbReference type="EMBL" id="AMCI01000721">
    <property type="protein sequence ID" value="EJX08040.1"/>
    <property type="molecule type" value="Genomic_DNA"/>
</dbReference>